<comment type="caution">
    <text evidence="2">The sequence shown here is derived from an EMBL/GenBank/DDBJ whole genome shotgun (WGS) entry which is preliminary data.</text>
</comment>
<keyword evidence="3" id="KW-1185">Reference proteome</keyword>
<dbReference type="EMBL" id="JAYKXN010000006">
    <property type="protein sequence ID" value="KAK7279322.1"/>
    <property type="molecule type" value="Genomic_DNA"/>
</dbReference>
<evidence type="ECO:0000313" key="3">
    <source>
        <dbReference type="Proteomes" id="UP001359559"/>
    </source>
</evidence>
<dbReference type="Proteomes" id="UP001359559">
    <property type="component" value="Unassembled WGS sequence"/>
</dbReference>
<feature type="transmembrane region" description="Helical" evidence="1">
    <location>
        <begin position="20"/>
        <end position="39"/>
    </location>
</feature>
<keyword evidence="1" id="KW-0812">Transmembrane</keyword>
<dbReference type="AlphaFoldDB" id="A0AAN9IHF3"/>
<sequence>MTLVGADSLLGSEAGVIKMVVLVVAQSTVSVLYVVVITLPKTVKKKMMSCASIAMGEGIFALTAHCCDDRMLMHPVEIDVW</sequence>
<name>A0AAN9IHF3_CLITE</name>
<protein>
    <submittedName>
        <fullName evidence="2">Uncharacterized protein</fullName>
    </submittedName>
</protein>
<evidence type="ECO:0000313" key="2">
    <source>
        <dbReference type="EMBL" id="KAK7279322.1"/>
    </source>
</evidence>
<organism evidence="2 3">
    <name type="scientific">Clitoria ternatea</name>
    <name type="common">Butterfly pea</name>
    <dbReference type="NCBI Taxonomy" id="43366"/>
    <lineage>
        <taxon>Eukaryota</taxon>
        <taxon>Viridiplantae</taxon>
        <taxon>Streptophyta</taxon>
        <taxon>Embryophyta</taxon>
        <taxon>Tracheophyta</taxon>
        <taxon>Spermatophyta</taxon>
        <taxon>Magnoliopsida</taxon>
        <taxon>eudicotyledons</taxon>
        <taxon>Gunneridae</taxon>
        <taxon>Pentapetalae</taxon>
        <taxon>rosids</taxon>
        <taxon>fabids</taxon>
        <taxon>Fabales</taxon>
        <taxon>Fabaceae</taxon>
        <taxon>Papilionoideae</taxon>
        <taxon>50 kb inversion clade</taxon>
        <taxon>NPAAA clade</taxon>
        <taxon>indigoferoid/millettioid clade</taxon>
        <taxon>Phaseoleae</taxon>
        <taxon>Clitoria</taxon>
    </lineage>
</organism>
<gene>
    <name evidence="2" type="ORF">RJT34_24370</name>
</gene>
<proteinExistence type="predicted"/>
<reference evidence="2 3" key="1">
    <citation type="submission" date="2024-01" db="EMBL/GenBank/DDBJ databases">
        <title>The genomes of 5 underutilized Papilionoideae crops provide insights into root nodulation and disease resistance.</title>
        <authorList>
            <person name="Yuan L."/>
        </authorList>
    </citation>
    <scope>NUCLEOTIDE SEQUENCE [LARGE SCALE GENOMIC DNA]</scope>
    <source>
        <strain evidence="2">LY-2023</strain>
        <tissue evidence="2">Leaf</tissue>
    </source>
</reference>
<keyword evidence="1" id="KW-1133">Transmembrane helix</keyword>
<accession>A0AAN9IHF3</accession>
<evidence type="ECO:0000256" key="1">
    <source>
        <dbReference type="SAM" id="Phobius"/>
    </source>
</evidence>
<keyword evidence="1" id="KW-0472">Membrane</keyword>